<accession>A0A1I5MB27</accession>
<sequence>MSPLQRSGYRARAASYSSIRLPSVLGQEIEQVLPASRLREVVESGQPSEAQLAFIEDLLGVFG</sequence>
<evidence type="ECO:0000313" key="1">
    <source>
        <dbReference type="EMBL" id="SFP06146.1"/>
    </source>
</evidence>
<dbReference type="OrthoDB" id="9804019at2"/>
<keyword evidence="2" id="KW-1185">Reference proteome</keyword>
<dbReference type="RefSeq" id="WP_090498252.1">
    <property type="nucleotide sequence ID" value="NZ_FOWX01000004.1"/>
</dbReference>
<organism evidence="1 2">
    <name type="scientific">Pseudomonas borbori</name>
    <dbReference type="NCBI Taxonomy" id="289003"/>
    <lineage>
        <taxon>Bacteria</taxon>
        <taxon>Pseudomonadati</taxon>
        <taxon>Pseudomonadota</taxon>
        <taxon>Gammaproteobacteria</taxon>
        <taxon>Pseudomonadales</taxon>
        <taxon>Pseudomonadaceae</taxon>
        <taxon>Pseudomonas</taxon>
    </lineage>
</organism>
<reference evidence="2" key="1">
    <citation type="submission" date="2016-10" db="EMBL/GenBank/DDBJ databases">
        <authorList>
            <person name="Varghese N."/>
            <person name="Submissions S."/>
        </authorList>
    </citation>
    <scope>NUCLEOTIDE SEQUENCE [LARGE SCALE GENOMIC DNA]</scope>
    <source>
        <strain evidence="2">DSM 17834</strain>
    </source>
</reference>
<protein>
    <submittedName>
        <fullName evidence="1">Uncharacterized protein</fullName>
    </submittedName>
</protein>
<dbReference type="EMBL" id="FOWX01000004">
    <property type="protein sequence ID" value="SFP06146.1"/>
    <property type="molecule type" value="Genomic_DNA"/>
</dbReference>
<gene>
    <name evidence="1" type="ORF">SAMN05216190_104156</name>
</gene>
<evidence type="ECO:0000313" key="2">
    <source>
        <dbReference type="Proteomes" id="UP000198784"/>
    </source>
</evidence>
<name>A0A1I5MB27_9PSED</name>
<dbReference type="AlphaFoldDB" id="A0A1I5MB27"/>
<dbReference type="Proteomes" id="UP000198784">
    <property type="component" value="Unassembled WGS sequence"/>
</dbReference>
<proteinExistence type="predicted"/>
<dbReference type="STRING" id="289003.SAMN05216190_104156"/>